<sequence>MGEFSDKQKKYLKDLLGDLNASLNNKIQQLETSITAKLEDVRSEFEEKVRIYEGRIKELEHINGKLRKELNFIDKKQRKNKLVVHGLDPEVGNIEEKVIDIARNSLQVELNSSDINDIYKVGKGAKKPVIVELISYRKKCQILKGANKLKGTSIFLSPDLSPEERAQHKMLVNHMNEARNRGKQAKIQGRTLIIEGQTITIQQLEKQKTADEPKNFSENLIHPGNKEKKGPVTRSTLK</sequence>
<reference evidence="3 4" key="1">
    <citation type="journal article" date="2021" name="BMC Biol.">
        <title>Horizontally acquired antibacterial genes associated with adaptive radiation of ladybird beetles.</title>
        <authorList>
            <person name="Li H.S."/>
            <person name="Tang X.F."/>
            <person name="Huang Y.H."/>
            <person name="Xu Z.Y."/>
            <person name="Chen M.L."/>
            <person name="Du X.Y."/>
            <person name="Qiu B.Y."/>
            <person name="Chen P.T."/>
            <person name="Zhang W."/>
            <person name="Slipinski A."/>
            <person name="Escalona H.E."/>
            <person name="Waterhouse R.M."/>
            <person name="Zwick A."/>
            <person name="Pang H."/>
        </authorList>
    </citation>
    <scope>NUCLEOTIDE SEQUENCE [LARGE SCALE GENOMIC DNA]</scope>
    <source>
        <strain evidence="3">SYSU2018</strain>
    </source>
</reference>
<name>A0ABD2P7S3_9CUCU</name>
<keyword evidence="4" id="KW-1185">Reference proteome</keyword>
<evidence type="ECO:0000313" key="4">
    <source>
        <dbReference type="Proteomes" id="UP001516400"/>
    </source>
</evidence>
<evidence type="ECO:0008006" key="5">
    <source>
        <dbReference type="Google" id="ProtNLM"/>
    </source>
</evidence>
<evidence type="ECO:0000313" key="3">
    <source>
        <dbReference type="EMBL" id="KAL3286998.1"/>
    </source>
</evidence>
<comment type="caution">
    <text evidence="3">The sequence shown here is derived from an EMBL/GenBank/DDBJ whole genome shotgun (WGS) entry which is preliminary data.</text>
</comment>
<dbReference type="EMBL" id="JABFTP020000185">
    <property type="protein sequence ID" value="KAL3286998.1"/>
    <property type="molecule type" value="Genomic_DNA"/>
</dbReference>
<organism evidence="3 4">
    <name type="scientific">Cryptolaemus montrouzieri</name>
    <dbReference type="NCBI Taxonomy" id="559131"/>
    <lineage>
        <taxon>Eukaryota</taxon>
        <taxon>Metazoa</taxon>
        <taxon>Ecdysozoa</taxon>
        <taxon>Arthropoda</taxon>
        <taxon>Hexapoda</taxon>
        <taxon>Insecta</taxon>
        <taxon>Pterygota</taxon>
        <taxon>Neoptera</taxon>
        <taxon>Endopterygota</taxon>
        <taxon>Coleoptera</taxon>
        <taxon>Polyphaga</taxon>
        <taxon>Cucujiformia</taxon>
        <taxon>Coccinelloidea</taxon>
        <taxon>Coccinellidae</taxon>
        <taxon>Scymninae</taxon>
        <taxon>Scymnini</taxon>
        <taxon>Cryptolaemus</taxon>
    </lineage>
</organism>
<feature type="coiled-coil region" evidence="1">
    <location>
        <begin position="20"/>
        <end position="76"/>
    </location>
</feature>
<evidence type="ECO:0000256" key="1">
    <source>
        <dbReference type="SAM" id="Coils"/>
    </source>
</evidence>
<gene>
    <name evidence="3" type="ORF">HHI36_001484</name>
</gene>
<evidence type="ECO:0000256" key="2">
    <source>
        <dbReference type="SAM" id="MobiDB-lite"/>
    </source>
</evidence>
<dbReference type="AlphaFoldDB" id="A0ABD2P7S3"/>
<feature type="compositionally biased region" description="Basic and acidic residues" evidence="2">
    <location>
        <begin position="205"/>
        <end position="215"/>
    </location>
</feature>
<proteinExistence type="predicted"/>
<accession>A0ABD2P7S3</accession>
<protein>
    <recommendedName>
        <fullName evidence="5">Endonuclease-reverse transcriptase</fullName>
    </recommendedName>
</protein>
<feature type="region of interest" description="Disordered" evidence="2">
    <location>
        <begin position="204"/>
        <end position="238"/>
    </location>
</feature>
<keyword evidence="1" id="KW-0175">Coiled coil</keyword>
<dbReference type="Proteomes" id="UP001516400">
    <property type="component" value="Unassembled WGS sequence"/>
</dbReference>